<feature type="transmembrane region" description="Helical" evidence="1">
    <location>
        <begin position="50"/>
        <end position="67"/>
    </location>
</feature>
<dbReference type="Proteomes" id="UP000509458">
    <property type="component" value="Chromosome"/>
</dbReference>
<name>A0A6T9Y592_ALTMA</name>
<organism evidence="2 3">
    <name type="scientific">Alteromonas macleodii</name>
    <name type="common">Pseudoalteromonas macleodii</name>
    <dbReference type="NCBI Taxonomy" id="28108"/>
    <lineage>
        <taxon>Bacteria</taxon>
        <taxon>Pseudomonadati</taxon>
        <taxon>Pseudomonadota</taxon>
        <taxon>Gammaproteobacteria</taxon>
        <taxon>Alteromonadales</taxon>
        <taxon>Alteromonadaceae</taxon>
        <taxon>Alteromonas/Salinimonas group</taxon>
        <taxon>Alteromonas</taxon>
    </lineage>
</organism>
<dbReference type="RefSeq" id="WP_179985093.1">
    <property type="nucleotide sequence ID" value="NZ_LR812090.1"/>
</dbReference>
<dbReference type="EMBL" id="LR812090">
    <property type="protein sequence ID" value="CAB9496001.1"/>
    <property type="molecule type" value="Genomic_DNA"/>
</dbReference>
<dbReference type="AlphaFoldDB" id="A0A6T9Y592"/>
<evidence type="ECO:0000256" key="1">
    <source>
        <dbReference type="SAM" id="Phobius"/>
    </source>
</evidence>
<feature type="transmembrane region" description="Helical" evidence="1">
    <location>
        <begin position="135"/>
        <end position="154"/>
    </location>
</feature>
<accession>A0A6T9Y592</accession>
<sequence length="311" mass="35722">MKLNPYSNAHNGVFIGLYPFLLVVVLLVVHYVSGALALDSDGSVREQRDFNSAIAMTLLSGYFWFCLQLNHKNVLSTLISMLVKTNQLSHLSQHRQKLFTKFQLHIINSLITAVFATVTYVIIENLLFSEVKWYQYVITGCAVLFWFLFFLFLIQSTSNVNYLKKYVLSQTENYIDYLNSLSSLARLSLINATLSIGAFSLFPIFWVNKNVPFLDIAMTLLFLSIIAFYLFHPVLKLQSKWLQGKNKKCEELNVLVNKEISSEKLVLYEQDLERINSLSMNLFGVKDKIRFIACVLLITVSWGMVLISSYE</sequence>
<evidence type="ECO:0000313" key="2">
    <source>
        <dbReference type="EMBL" id="CAB9496001.1"/>
    </source>
</evidence>
<reference evidence="2 3" key="1">
    <citation type="submission" date="2020-06" db="EMBL/GenBank/DDBJ databases">
        <authorList>
            <person name="Duchaud E."/>
        </authorList>
    </citation>
    <scope>NUCLEOTIDE SEQUENCE [LARGE SCALE GENOMIC DNA]</scope>
    <source>
        <strain evidence="2">Alteromonas fortis</strain>
    </source>
</reference>
<feature type="transmembrane region" description="Helical" evidence="1">
    <location>
        <begin position="12"/>
        <end position="38"/>
    </location>
</feature>
<keyword evidence="1" id="KW-0472">Membrane</keyword>
<protein>
    <submittedName>
        <fullName evidence="2">Uncharacterized protein</fullName>
    </submittedName>
</protein>
<proteinExistence type="predicted"/>
<feature type="transmembrane region" description="Helical" evidence="1">
    <location>
        <begin position="102"/>
        <end position="123"/>
    </location>
</feature>
<feature type="transmembrane region" description="Helical" evidence="1">
    <location>
        <begin position="289"/>
        <end position="310"/>
    </location>
</feature>
<gene>
    <name evidence="2" type="ORF">ALFOR1_70388</name>
</gene>
<feature type="transmembrane region" description="Helical" evidence="1">
    <location>
        <begin position="213"/>
        <end position="231"/>
    </location>
</feature>
<feature type="transmembrane region" description="Helical" evidence="1">
    <location>
        <begin position="187"/>
        <end position="207"/>
    </location>
</feature>
<evidence type="ECO:0000313" key="3">
    <source>
        <dbReference type="Proteomes" id="UP000509458"/>
    </source>
</evidence>
<keyword evidence="1" id="KW-0812">Transmembrane</keyword>
<keyword evidence="1" id="KW-1133">Transmembrane helix</keyword>